<accession>A0AA88Y7C7</accession>
<evidence type="ECO:0000256" key="1">
    <source>
        <dbReference type="SAM" id="Phobius"/>
    </source>
</evidence>
<gene>
    <name evidence="2" type="ORF">FSP39_010716</name>
</gene>
<keyword evidence="3" id="KW-1185">Reference proteome</keyword>
<proteinExistence type="predicted"/>
<name>A0AA88Y7C7_PINIB</name>
<feature type="transmembrane region" description="Helical" evidence="1">
    <location>
        <begin position="114"/>
        <end position="136"/>
    </location>
</feature>
<keyword evidence="1" id="KW-1133">Transmembrane helix</keyword>
<feature type="non-terminal residue" evidence="2">
    <location>
        <position position="1"/>
    </location>
</feature>
<evidence type="ECO:0000313" key="3">
    <source>
        <dbReference type="Proteomes" id="UP001186944"/>
    </source>
</evidence>
<dbReference type="AlphaFoldDB" id="A0AA88Y7C7"/>
<organism evidence="2 3">
    <name type="scientific">Pinctada imbricata</name>
    <name type="common">Atlantic pearl-oyster</name>
    <name type="synonym">Pinctada martensii</name>
    <dbReference type="NCBI Taxonomy" id="66713"/>
    <lineage>
        <taxon>Eukaryota</taxon>
        <taxon>Metazoa</taxon>
        <taxon>Spiralia</taxon>
        <taxon>Lophotrochozoa</taxon>
        <taxon>Mollusca</taxon>
        <taxon>Bivalvia</taxon>
        <taxon>Autobranchia</taxon>
        <taxon>Pteriomorphia</taxon>
        <taxon>Pterioida</taxon>
        <taxon>Pterioidea</taxon>
        <taxon>Pteriidae</taxon>
        <taxon>Pinctada</taxon>
    </lineage>
</organism>
<keyword evidence="1" id="KW-0472">Membrane</keyword>
<comment type="caution">
    <text evidence="2">The sequence shown here is derived from an EMBL/GenBank/DDBJ whole genome shotgun (WGS) entry which is preliminary data.</text>
</comment>
<sequence>PTEQTDTITTYDTESTTKSMVFSTNMYEILTQTDKVTNHNSQGVDQTTNSITEIGSTVPLSVYCLSVCHCSGTINMTTEELQEILKNIRMVLKIDTKELSSNRRKKISAPDERLLSKSMGYVAVIVLVFIGSVIIISDLSNLSMYKSEKYQMK</sequence>
<dbReference type="Proteomes" id="UP001186944">
    <property type="component" value="Unassembled WGS sequence"/>
</dbReference>
<keyword evidence="1" id="KW-0812">Transmembrane</keyword>
<protein>
    <submittedName>
        <fullName evidence="2">Uncharacterized protein</fullName>
    </submittedName>
</protein>
<reference evidence="2" key="1">
    <citation type="submission" date="2019-08" db="EMBL/GenBank/DDBJ databases">
        <title>The improved chromosome-level genome for the pearl oyster Pinctada fucata martensii using PacBio sequencing and Hi-C.</title>
        <authorList>
            <person name="Zheng Z."/>
        </authorList>
    </citation>
    <scope>NUCLEOTIDE SEQUENCE</scope>
    <source>
        <strain evidence="2">ZZ-2019</strain>
        <tissue evidence="2">Adductor muscle</tissue>
    </source>
</reference>
<dbReference type="EMBL" id="VSWD01000006">
    <property type="protein sequence ID" value="KAK3099848.1"/>
    <property type="molecule type" value="Genomic_DNA"/>
</dbReference>
<evidence type="ECO:0000313" key="2">
    <source>
        <dbReference type="EMBL" id="KAK3099848.1"/>
    </source>
</evidence>